<evidence type="ECO:0000256" key="1">
    <source>
        <dbReference type="ARBA" id="ARBA00022448"/>
    </source>
</evidence>
<dbReference type="Gene3D" id="3.40.50.300">
    <property type="entry name" value="P-loop containing nucleotide triphosphate hydrolases"/>
    <property type="match status" value="1"/>
</dbReference>
<name>A0A517R092_9PLAN</name>
<dbReference type="Proteomes" id="UP000317318">
    <property type="component" value="Chromosome"/>
</dbReference>
<keyword evidence="2" id="KW-0547">Nucleotide-binding</keyword>
<keyword evidence="3 5" id="KW-0067">ATP-binding</keyword>
<dbReference type="InterPro" id="IPR050093">
    <property type="entry name" value="ABC_SmlMolc_Importer"/>
</dbReference>
<dbReference type="EMBL" id="CP036268">
    <property type="protein sequence ID" value="QDT37301.1"/>
    <property type="molecule type" value="Genomic_DNA"/>
</dbReference>
<dbReference type="RefSeq" id="WP_145363432.1">
    <property type="nucleotide sequence ID" value="NZ_CP036268.1"/>
</dbReference>
<dbReference type="OrthoDB" id="9790614at2"/>
<dbReference type="AlphaFoldDB" id="A0A517R092"/>
<gene>
    <name evidence="5" type="primary">opuCA</name>
    <name evidence="5" type="ORF">Pan189_16740</name>
</gene>
<dbReference type="GO" id="GO:0005524">
    <property type="term" value="F:ATP binding"/>
    <property type="evidence" value="ECO:0007669"/>
    <property type="project" value="UniProtKB-KW"/>
</dbReference>
<dbReference type="GO" id="GO:0016887">
    <property type="term" value="F:ATP hydrolysis activity"/>
    <property type="evidence" value="ECO:0007669"/>
    <property type="project" value="InterPro"/>
</dbReference>
<dbReference type="PROSITE" id="PS50893">
    <property type="entry name" value="ABC_TRANSPORTER_2"/>
    <property type="match status" value="1"/>
</dbReference>
<dbReference type="InterPro" id="IPR003439">
    <property type="entry name" value="ABC_transporter-like_ATP-bd"/>
</dbReference>
<evidence type="ECO:0000256" key="3">
    <source>
        <dbReference type="ARBA" id="ARBA00022840"/>
    </source>
</evidence>
<evidence type="ECO:0000256" key="2">
    <source>
        <dbReference type="ARBA" id="ARBA00022741"/>
    </source>
</evidence>
<dbReference type="GO" id="GO:0015697">
    <property type="term" value="P:quaternary ammonium group transport"/>
    <property type="evidence" value="ECO:0007669"/>
    <property type="project" value="UniProtKB-ARBA"/>
</dbReference>
<organism evidence="5 6">
    <name type="scientific">Stratiformator vulcanicus</name>
    <dbReference type="NCBI Taxonomy" id="2527980"/>
    <lineage>
        <taxon>Bacteria</taxon>
        <taxon>Pseudomonadati</taxon>
        <taxon>Planctomycetota</taxon>
        <taxon>Planctomycetia</taxon>
        <taxon>Planctomycetales</taxon>
        <taxon>Planctomycetaceae</taxon>
        <taxon>Stratiformator</taxon>
    </lineage>
</organism>
<protein>
    <submittedName>
        <fullName evidence="5">Glycine betaine/carnitine/choline transport ATP-binding protein OpuCA</fullName>
    </submittedName>
</protein>
<dbReference type="KEGG" id="svp:Pan189_16740"/>
<dbReference type="SUPFAM" id="SSF52540">
    <property type="entry name" value="P-loop containing nucleoside triphosphate hydrolases"/>
    <property type="match status" value="1"/>
</dbReference>
<proteinExistence type="predicted"/>
<dbReference type="Pfam" id="PF00005">
    <property type="entry name" value="ABC_tran"/>
    <property type="match status" value="1"/>
</dbReference>
<dbReference type="InterPro" id="IPR027417">
    <property type="entry name" value="P-loop_NTPase"/>
</dbReference>
<evidence type="ECO:0000313" key="6">
    <source>
        <dbReference type="Proteomes" id="UP000317318"/>
    </source>
</evidence>
<accession>A0A517R092</accession>
<evidence type="ECO:0000259" key="4">
    <source>
        <dbReference type="PROSITE" id="PS50893"/>
    </source>
</evidence>
<reference evidence="5 6" key="1">
    <citation type="submission" date="2019-02" db="EMBL/GenBank/DDBJ databases">
        <title>Deep-cultivation of Planctomycetes and their phenomic and genomic characterization uncovers novel biology.</title>
        <authorList>
            <person name="Wiegand S."/>
            <person name="Jogler M."/>
            <person name="Boedeker C."/>
            <person name="Pinto D."/>
            <person name="Vollmers J."/>
            <person name="Rivas-Marin E."/>
            <person name="Kohn T."/>
            <person name="Peeters S.H."/>
            <person name="Heuer A."/>
            <person name="Rast P."/>
            <person name="Oberbeckmann S."/>
            <person name="Bunk B."/>
            <person name="Jeske O."/>
            <person name="Meyerdierks A."/>
            <person name="Storesund J.E."/>
            <person name="Kallscheuer N."/>
            <person name="Luecker S."/>
            <person name="Lage O.M."/>
            <person name="Pohl T."/>
            <person name="Merkel B.J."/>
            <person name="Hornburger P."/>
            <person name="Mueller R.-W."/>
            <person name="Bruemmer F."/>
            <person name="Labrenz M."/>
            <person name="Spormann A.M."/>
            <person name="Op den Camp H."/>
            <person name="Overmann J."/>
            <person name="Amann R."/>
            <person name="Jetten M.S.M."/>
            <person name="Mascher T."/>
            <person name="Medema M.H."/>
            <person name="Devos D.P."/>
            <person name="Kaster A.-K."/>
            <person name="Ovreas L."/>
            <person name="Rohde M."/>
            <person name="Galperin M.Y."/>
            <person name="Jogler C."/>
        </authorList>
    </citation>
    <scope>NUCLEOTIDE SEQUENCE [LARGE SCALE GENOMIC DNA]</scope>
    <source>
        <strain evidence="5 6">Pan189</strain>
    </source>
</reference>
<dbReference type="FunFam" id="3.40.50.300:FF:000425">
    <property type="entry name" value="Probable ABC transporter, ATP-binding subunit"/>
    <property type="match status" value="1"/>
</dbReference>
<keyword evidence="6" id="KW-1185">Reference proteome</keyword>
<dbReference type="InterPro" id="IPR003593">
    <property type="entry name" value="AAA+_ATPase"/>
</dbReference>
<evidence type="ECO:0000313" key="5">
    <source>
        <dbReference type="EMBL" id="QDT37301.1"/>
    </source>
</evidence>
<feature type="domain" description="ABC transporter" evidence="4">
    <location>
        <begin position="2"/>
        <end position="235"/>
    </location>
</feature>
<keyword evidence="1" id="KW-0813">Transport</keyword>
<dbReference type="SMART" id="SM00382">
    <property type="entry name" value="AAA"/>
    <property type="match status" value="1"/>
</dbReference>
<sequence length="251" mass="28011">MFELRQVSKSYGSVQALHPLDFVLEKGKTTVLIGPSGCGKSTLLRLLVGLILPDAGEMRFEGEPIRRSDWQQIRRRIGYVIQEGGLFPHLTAQQNVELMAGYLGKNDSEMRSRINELAAMTRLAEEAIEKYPSQLSGGQRQRVSLMRALMLDPDVLLLDEPLGALDPMVRAELQRDLREIFRSLGKTVVIVTHDLAEAEYFADRIVLLRDGRIEQSGPAKELTGTPANEFVREFVSAQRAVHSNEPQGANS</sequence>
<dbReference type="PANTHER" id="PTHR42781:SF4">
    <property type="entry name" value="SPERMIDINE_PUTRESCINE IMPORT ATP-BINDING PROTEIN POTA"/>
    <property type="match status" value="1"/>
</dbReference>
<dbReference type="PANTHER" id="PTHR42781">
    <property type="entry name" value="SPERMIDINE/PUTRESCINE IMPORT ATP-BINDING PROTEIN POTA"/>
    <property type="match status" value="1"/>
</dbReference>